<dbReference type="EMBL" id="PDEQ01000001">
    <property type="protein sequence ID" value="PEN14764.1"/>
    <property type="molecule type" value="Genomic_DNA"/>
</dbReference>
<feature type="domain" description="HAMP" evidence="14">
    <location>
        <begin position="83"/>
        <end position="129"/>
    </location>
</feature>
<dbReference type="InterPro" id="IPR003660">
    <property type="entry name" value="HAMP_dom"/>
</dbReference>
<dbReference type="InterPro" id="IPR035965">
    <property type="entry name" value="PAS-like_dom_sf"/>
</dbReference>
<dbReference type="InterPro" id="IPR011495">
    <property type="entry name" value="Sig_transdc_His_kin_sub2_dim/P"/>
</dbReference>
<keyword evidence="6" id="KW-0547">Nucleotide-binding</keyword>
<keyword evidence="7" id="KW-0418">Kinase</keyword>
<evidence type="ECO:0000256" key="3">
    <source>
        <dbReference type="ARBA" id="ARBA00012438"/>
    </source>
</evidence>
<evidence type="ECO:0000256" key="9">
    <source>
        <dbReference type="ARBA" id="ARBA00023026"/>
    </source>
</evidence>
<dbReference type="SUPFAM" id="SSF55874">
    <property type="entry name" value="ATPase domain of HSP90 chaperone/DNA topoisomerase II/histidine kinase"/>
    <property type="match status" value="1"/>
</dbReference>
<dbReference type="GO" id="GO:0004673">
    <property type="term" value="F:protein histidine kinase activity"/>
    <property type="evidence" value="ECO:0007669"/>
    <property type="project" value="UniProtKB-EC"/>
</dbReference>
<dbReference type="InterPro" id="IPR000700">
    <property type="entry name" value="PAS-assoc_C"/>
</dbReference>
<comment type="catalytic activity">
    <reaction evidence="1">
        <text>ATP + protein L-histidine = ADP + protein N-phospho-L-histidine.</text>
        <dbReference type="EC" id="2.7.13.3"/>
    </reaction>
</comment>
<dbReference type="NCBIfam" id="TIGR00229">
    <property type="entry name" value="sensory_box"/>
    <property type="match status" value="1"/>
</dbReference>
<evidence type="ECO:0000259" key="14">
    <source>
        <dbReference type="PROSITE" id="PS50885"/>
    </source>
</evidence>
<dbReference type="GO" id="GO:0007165">
    <property type="term" value="P:signal transduction"/>
    <property type="evidence" value="ECO:0007669"/>
    <property type="project" value="InterPro"/>
</dbReference>
<evidence type="ECO:0000313" key="15">
    <source>
        <dbReference type="EMBL" id="PEN14764.1"/>
    </source>
</evidence>
<sequence length="464" mass="51909">MRLRRILPLAVAAVLFLVALLGSIAGTALWRVQTLLERPDLSPADIVGPVDIALPLVVIVTVLCFGLIAVGGWYAISFFRSTLDTLLRTTRQMRDGDMDVDVEIHRQDELGDLARNLREMSDALKRRTVSRSYLDDVLDSMAEMLFVVDDSNRIDHVNRAAVERLGFSPSDLKGRFLDDLLIGDDPLPSPDDTVFRRTGSVTQIERQIQTEDGDNLPVLVSRSLLRGSPANAPDIVCVAQDISARKRAEEQLRNSLREKEVLLREIHHRVKNNLQVIASLLHVQSKKVEDEDAKRLFEESQDRIRSMAFIHERLYQSEDLSQVNFSAYLDRLTEHLYRSHGVALRDVTCKLESEDAILAVDRAIPAGLIVNELVSNALEHAFPDDHGGTITVAFTTDDDTGCLRISDNGVGLENPEEVYRDQTLGIRLVKGLVRQLRGEMDIDGEQGLTYTITFPLTDEEPATV</sequence>
<dbReference type="CDD" id="cd00130">
    <property type="entry name" value="PAS"/>
    <property type="match status" value="1"/>
</dbReference>
<keyword evidence="4" id="KW-0597">Phosphoprotein</keyword>
<dbReference type="EC" id="2.7.13.3" evidence="3"/>
<feature type="domain" description="PAC" evidence="13">
    <location>
        <begin position="202"/>
        <end position="254"/>
    </location>
</feature>
<feature type="transmembrane region" description="Helical" evidence="10">
    <location>
        <begin position="53"/>
        <end position="76"/>
    </location>
</feature>
<keyword evidence="10" id="KW-0472">Membrane</keyword>
<accession>A0A2A8D1J6</accession>
<reference evidence="15 16" key="1">
    <citation type="submission" date="2017-10" db="EMBL/GenBank/DDBJ databases">
        <title>Draft genome of Longibacter Salinarum.</title>
        <authorList>
            <person name="Goh K.M."/>
            <person name="Shamsir M.S."/>
            <person name="Lim S.W."/>
        </authorList>
    </citation>
    <scope>NUCLEOTIDE SEQUENCE [LARGE SCALE GENOMIC DNA]</scope>
    <source>
        <strain evidence="15 16">KCTC 52045</strain>
    </source>
</reference>
<dbReference type="Gene3D" id="3.30.565.10">
    <property type="entry name" value="Histidine kinase-like ATPase, C-terminal domain"/>
    <property type="match status" value="1"/>
</dbReference>
<dbReference type="InterPro" id="IPR005467">
    <property type="entry name" value="His_kinase_dom"/>
</dbReference>
<name>A0A2A8D1J6_9BACT</name>
<evidence type="ECO:0000256" key="4">
    <source>
        <dbReference type="ARBA" id="ARBA00022553"/>
    </source>
</evidence>
<organism evidence="15 16">
    <name type="scientific">Longibacter salinarum</name>
    <dbReference type="NCBI Taxonomy" id="1850348"/>
    <lineage>
        <taxon>Bacteria</taxon>
        <taxon>Pseudomonadati</taxon>
        <taxon>Rhodothermota</taxon>
        <taxon>Rhodothermia</taxon>
        <taxon>Rhodothermales</taxon>
        <taxon>Salisaetaceae</taxon>
        <taxon>Longibacter</taxon>
    </lineage>
</organism>
<dbReference type="PROSITE" id="PS50109">
    <property type="entry name" value="HIS_KIN"/>
    <property type="match status" value="1"/>
</dbReference>
<dbReference type="InterPro" id="IPR036890">
    <property type="entry name" value="HATPase_C_sf"/>
</dbReference>
<dbReference type="Proteomes" id="UP000220102">
    <property type="component" value="Unassembled WGS sequence"/>
</dbReference>
<evidence type="ECO:0000256" key="5">
    <source>
        <dbReference type="ARBA" id="ARBA00022679"/>
    </source>
</evidence>
<dbReference type="GO" id="GO:0005524">
    <property type="term" value="F:ATP binding"/>
    <property type="evidence" value="ECO:0007669"/>
    <property type="project" value="UniProtKB-KW"/>
</dbReference>
<dbReference type="InterPro" id="IPR000014">
    <property type="entry name" value="PAS"/>
</dbReference>
<evidence type="ECO:0000256" key="7">
    <source>
        <dbReference type="ARBA" id="ARBA00022777"/>
    </source>
</evidence>
<keyword evidence="8" id="KW-0067">ATP-binding</keyword>
<evidence type="ECO:0000256" key="8">
    <source>
        <dbReference type="ARBA" id="ARBA00022840"/>
    </source>
</evidence>
<dbReference type="PROSITE" id="PS50112">
    <property type="entry name" value="PAS"/>
    <property type="match status" value="1"/>
</dbReference>
<evidence type="ECO:0000313" key="16">
    <source>
        <dbReference type="Proteomes" id="UP000220102"/>
    </source>
</evidence>
<dbReference type="PANTHER" id="PTHR41523">
    <property type="entry name" value="TWO-COMPONENT SYSTEM SENSOR PROTEIN"/>
    <property type="match status" value="1"/>
</dbReference>
<dbReference type="PROSITE" id="PS50885">
    <property type="entry name" value="HAMP"/>
    <property type="match status" value="1"/>
</dbReference>
<dbReference type="GO" id="GO:0016020">
    <property type="term" value="C:membrane"/>
    <property type="evidence" value="ECO:0007669"/>
    <property type="project" value="UniProtKB-SubCell"/>
</dbReference>
<dbReference type="SMART" id="SM00304">
    <property type="entry name" value="HAMP"/>
    <property type="match status" value="1"/>
</dbReference>
<dbReference type="Pfam" id="PF00672">
    <property type="entry name" value="HAMP"/>
    <property type="match status" value="1"/>
</dbReference>
<keyword evidence="10" id="KW-0812">Transmembrane</keyword>
<dbReference type="CDD" id="cd06225">
    <property type="entry name" value="HAMP"/>
    <property type="match status" value="1"/>
</dbReference>
<dbReference type="SUPFAM" id="SSF55785">
    <property type="entry name" value="PYP-like sensor domain (PAS domain)"/>
    <property type="match status" value="1"/>
</dbReference>
<dbReference type="OrthoDB" id="1223659at2"/>
<evidence type="ECO:0000259" key="13">
    <source>
        <dbReference type="PROSITE" id="PS50113"/>
    </source>
</evidence>
<dbReference type="GO" id="GO:0006355">
    <property type="term" value="P:regulation of DNA-templated transcription"/>
    <property type="evidence" value="ECO:0007669"/>
    <property type="project" value="InterPro"/>
</dbReference>
<feature type="domain" description="PAS" evidence="12">
    <location>
        <begin position="130"/>
        <end position="175"/>
    </location>
</feature>
<gene>
    <name evidence="15" type="ORF">CRI94_00250</name>
</gene>
<keyword evidence="9" id="KW-0843">Virulence</keyword>
<keyword evidence="10" id="KW-1133">Transmembrane helix</keyword>
<evidence type="ECO:0000256" key="10">
    <source>
        <dbReference type="SAM" id="Phobius"/>
    </source>
</evidence>
<proteinExistence type="predicted"/>
<dbReference type="Pfam" id="PF00989">
    <property type="entry name" value="PAS"/>
    <property type="match status" value="1"/>
</dbReference>
<comment type="caution">
    <text evidence="15">The sequence shown here is derived from an EMBL/GenBank/DDBJ whole genome shotgun (WGS) entry which is preliminary data.</text>
</comment>
<dbReference type="SMART" id="SM00091">
    <property type="entry name" value="PAS"/>
    <property type="match status" value="1"/>
</dbReference>
<dbReference type="SUPFAM" id="SSF158472">
    <property type="entry name" value="HAMP domain-like"/>
    <property type="match status" value="1"/>
</dbReference>
<evidence type="ECO:0000259" key="11">
    <source>
        <dbReference type="PROSITE" id="PS50109"/>
    </source>
</evidence>
<dbReference type="Pfam" id="PF02518">
    <property type="entry name" value="HATPase_c"/>
    <property type="match status" value="1"/>
</dbReference>
<dbReference type="AlphaFoldDB" id="A0A2A8D1J6"/>
<feature type="domain" description="Histidine kinase" evidence="11">
    <location>
        <begin position="265"/>
        <end position="458"/>
    </location>
</feature>
<dbReference type="InterPro" id="IPR003594">
    <property type="entry name" value="HATPase_dom"/>
</dbReference>
<evidence type="ECO:0000259" key="12">
    <source>
        <dbReference type="PROSITE" id="PS50112"/>
    </source>
</evidence>
<keyword evidence="5" id="KW-0808">Transferase</keyword>
<dbReference type="PROSITE" id="PS50113">
    <property type="entry name" value="PAC"/>
    <property type="match status" value="1"/>
</dbReference>
<evidence type="ECO:0000256" key="2">
    <source>
        <dbReference type="ARBA" id="ARBA00004370"/>
    </source>
</evidence>
<keyword evidence="16" id="KW-1185">Reference proteome</keyword>
<dbReference type="InterPro" id="IPR013767">
    <property type="entry name" value="PAS_fold"/>
</dbReference>
<dbReference type="Pfam" id="PF07568">
    <property type="entry name" value="HisKA_2"/>
    <property type="match status" value="1"/>
</dbReference>
<dbReference type="SMART" id="SM00387">
    <property type="entry name" value="HATPase_c"/>
    <property type="match status" value="1"/>
</dbReference>
<evidence type="ECO:0000256" key="1">
    <source>
        <dbReference type="ARBA" id="ARBA00000085"/>
    </source>
</evidence>
<evidence type="ECO:0000256" key="6">
    <source>
        <dbReference type="ARBA" id="ARBA00022741"/>
    </source>
</evidence>
<dbReference type="PANTHER" id="PTHR41523:SF8">
    <property type="entry name" value="ETHYLENE RESPONSE SENSOR PROTEIN"/>
    <property type="match status" value="1"/>
</dbReference>
<dbReference type="Gene3D" id="6.10.340.10">
    <property type="match status" value="1"/>
</dbReference>
<dbReference type="Gene3D" id="3.30.450.20">
    <property type="entry name" value="PAS domain"/>
    <property type="match status" value="1"/>
</dbReference>
<comment type="subcellular location">
    <subcellularLocation>
        <location evidence="2">Membrane</location>
    </subcellularLocation>
</comment>
<protein>
    <recommendedName>
        <fullName evidence="3">histidine kinase</fullName>
        <ecNumber evidence="3">2.7.13.3</ecNumber>
    </recommendedName>
</protein>